<evidence type="ECO:0000313" key="1">
    <source>
        <dbReference type="EMBL" id="GAV84397.1"/>
    </source>
</evidence>
<evidence type="ECO:0000313" key="2">
    <source>
        <dbReference type="Proteomes" id="UP000187406"/>
    </source>
</evidence>
<keyword evidence="2" id="KW-1185">Reference proteome</keyword>
<gene>
    <name evidence="1" type="ORF">CFOL_v3_27841</name>
</gene>
<sequence>MKRPRLVWREASNGMPHEIHPSGLGFDDLLPWRSHLGEFLWHRRYHDDVFYFDTRCPNKGLKETSPMNFPRCKPIAAALDGKIYVFGGGSGNADSGEVFDPNLGLWAPLPEPPYGFCRPLLSDPSNTRLQAHPDGLYAYYPASNSWKSLNVDLSRCWGEPSVFVDDVIYFCFNPDGDPTNCLVAYDLVSNEYLDTVWSSDADCAFPTVPDIEWDVLLHLGNGKLCMAMSGPLIHTTPEATFAVQCITLKVHKEPAGNRVLVTEPSFHLIKFLACGAAPDFLLLSWISLSWEKNCTTYMLKREVLDELWDSWGVWDRSTSLFALRFFGV</sequence>
<organism evidence="1 2">
    <name type="scientific">Cephalotus follicularis</name>
    <name type="common">Albany pitcher plant</name>
    <dbReference type="NCBI Taxonomy" id="3775"/>
    <lineage>
        <taxon>Eukaryota</taxon>
        <taxon>Viridiplantae</taxon>
        <taxon>Streptophyta</taxon>
        <taxon>Embryophyta</taxon>
        <taxon>Tracheophyta</taxon>
        <taxon>Spermatophyta</taxon>
        <taxon>Magnoliopsida</taxon>
        <taxon>eudicotyledons</taxon>
        <taxon>Gunneridae</taxon>
        <taxon>Pentapetalae</taxon>
        <taxon>rosids</taxon>
        <taxon>fabids</taxon>
        <taxon>Oxalidales</taxon>
        <taxon>Cephalotaceae</taxon>
        <taxon>Cephalotus</taxon>
    </lineage>
</organism>
<reference evidence="2" key="1">
    <citation type="submission" date="2016-04" db="EMBL/GenBank/DDBJ databases">
        <title>Cephalotus genome sequencing.</title>
        <authorList>
            <person name="Fukushima K."/>
            <person name="Hasebe M."/>
            <person name="Fang X."/>
        </authorList>
    </citation>
    <scope>NUCLEOTIDE SEQUENCE [LARGE SCALE GENOMIC DNA]</scope>
    <source>
        <strain evidence="2">cv. St1</strain>
    </source>
</reference>
<dbReference type="SUPFAM" id="SSF117281">
    <property type="entry name" value="Kelch motif"/>
    <property type="match status" value="1"/>
</dbReference>
<dbReference type="Gene3D" id="2.120.10.80">
    <property type="entry name" value="Kelch-type beta propeller"/>
    <property type="match status" value="1"/>
</dbReference>
<proteinExistence type="predicted"/>
<accession>A0A1Q3CW00</accession>
<dbReference type="InterPro" id="IPR015915">
    <property type="entry name" value="Kelch-typ_b-propeller"/>
</dbReference>
<protein>
    <submittedName>
        <fullName evidence="1">Kelch_1 domain-containing protein</fullName>
    </submittedName>
</protein>
<dbReference type="Pfam" id="PF01344">
    <property type="entry name" value="Kelch_1"/>
    <property type="match status" value="1"/>
</dbReference>
<dbReference type="EMBL" id="BDDD01003196">
    <property type="protein sequence ID" value="GAV84397.1"/>
    <property type="molecule type" value="Genomic_DNA"/>
</dbReference>
<comment type="caution">
    <text evidence="1">The sequence shown here is derived from an EMBL/GenBank/DDBJ whole genome shotgun (WGS) entry which is preliminary data.</text>
</comment>
<dbReference type="PANTHER" id="PTHR24414:SF199">
    <property type="entry name" value="F-BOX_KELCH-REPEAT PROTEIN SKIP6-LIKE"/>
    <property type="match status" value="1"/>
</dbReference>
<dbReference type="InterPro" id="IPR050354">
    <property type="entry name" value="F-box/kelch-repeat_ARATH"/>
</dbReference>
<dbReference type="AlphaFoldDB" id="A0A1Q3CW00"/>
<dbReference type="STRING" id="3775.A0A1Q3CW00"/>
<dbReference type="PANTHER" id="PTHR24414">
    <property type="entry name" value="F-BOX/KELCH-REPEAT PROTEIN SKIP4"/>
    <property type="match status" value="1"/>
</dbReference>
<dbReference type="InParanoid" id="A0A1Q3CW00"/>
<dbReference type="OrthoDB" id="1752512at2759"/>
<dbReference type="InterPro" id="IPR006652">
    <property type="entry name" value="Kelch_1"/>
</dbReference>
<name>A0A1Q3CW00_CEPFO</name>
<dbReference type="Proteomes" id="UP000187406">
    <property type="component" value="Unassembled WGS sequence"/>
</dbReference>